<evidence type="ECO:0000313" key="2">
    <source>
        <dbReference type="EMBL" id="GIX88439.1"/>
    </source>
</evidence>
<dbReference type="EMBL" id="BPLR01003769">
    <property type="protein sequence ID" value="GIX88439.1"/>
    <property type="molecule type" value="Genomic_DNA"/>
</dbReference>
<feature type="chain" id="PRO_5043752757" evidence="1">
    <location>
        <begin position="22"/>
        <end position="192"/>
    </location>
</feature>
<dbReference type="AlphaFoldDB" id="A0AAV4NXT2"/>
<keyword evidence="3" id="KW-1185">Reference proteome</keyword>
<feature type="signal peptide" evidence="1">
    <location>
        <begin position="1"/>
        <end position="21"/>
    </location>
</feature>
<keyword evidence="1" id="KW-0732">Signal</keyword>
<reference evidence="2 3" key="1">
    <citation type="submission" date="2021-06" db="EMBL/GenBank/DDBJ databases">
        <title>Caerostris extrusa draft genome.</title>
        <authorList>
            <person name="Kono N."/>
            <person name="Arakawa K."/>
        </authorList>
    </citation>
    <scope>NUCLEOTIDE SEQUENCE [LARGE SCALE GENOMIC DNA]</scope>
</reference>
<dbReference type="Proteomes" id="UP001054945">
    <property type="component" value="Unassembled WGS sequence"/>
</dbReference>
<sequence length="192" mass="21677">MQPGPFVILLLLLGHTCFSTGKISETFSGATKKVADEGMENLSFLFICKCNVDAFYWKGFKDSDEIKDSDMFTHSKKRISSHLWKDFPITPITDHFNRHYIGKNLAKSSNLLNPNIPTIIVKLNINAPKIWMKSRNATWSFRNPSASLGAYRFTTGKISETFSRGNNKKVDDDEGMETWRILPSSSSNANAM</sequence>
<gene>
    <name evidence="2" type="ORF">CEXT_802281</name>
</gene>
<name>A0AAV4NXT2_CAEEX</name>
<comment type="caution">
    <text evidence="2">The sequence shown here is derived from an EMBL/GenBank/DDBJ whole genome shotgun (WGS) entry which is preliminary data.</text>
</comment>
<evidence type="ECO:0000313" key="3">
    <source>
        <dbReference type="Proteomes" id="UP001054945"/>
    </source>
</evidence>
<evidence type="ECO:0000256" key="1">
    <source>
        <dbReference type="SAM" id="SignalP"/>
    </source>
</evidence>
<protein>
    <submittedName>
        <fullName evidence="2">Uncharacterized protein</fullName>
    </submittedName>
</protein>
<organism evidence="2 3">
    <name type="scientific">Caerostris extrusa</name>
    <name type="common">Bark spider</name>
    <name type="synonym">Caerostris bankana</name>
    <dbReference type="NCBI Taxonomy" id="172846"/>
    <lineage>
        <taxon>Eukaryota</taxon>
        <taxon>Metazoa</taxon>
        <taxon>Ecdysozoa</taxon>
        <taxon>Arthropoda</taxon>
        <taxon>Chelicerata</taxon>
        <taxon>Arachnida</taxon>
        <taxon>Araneae</taxon>
        <taxon>Araneomorphae</taxon>
        <taxon>Entelegynae</taxon>
        <taxon>Araneoidea</taxon>
        <taxon>Araneidae</taxon>
        <taxon>Caerostris</taxon>
    </lineage>
</organism>
<proteinExistence type="predicted"/>
<accession>A0AAV4NXT2</accession>